<evidence type="ECO:0000313" key="12">
    <source>
        <dbReference type="EMBL" id="SDH62553.1"/>
    </source>
</evidence>
<keyword evidence="5" id="KW-0418">Kinase</keyword>
<evidence type="ECO:0000256" key="6">
    <source>
        <dbReference type="ARBA" id="ARBA00022840"/>
    </source>
</evidence>
<dbReference type="OrthoDB" id="9812433at2"/>
<evidence type="ECO:0000256" key="9">
    <source>
        <dbReference type="SAM" id="MobiDB-lite"/>
    </source>
</evidence>
<feature type="compositionally biased region" description="Low complexity" evidence="9">
    <location>
        <begin position="535"/>
        <end position="567"/>
    </location>
</feature>
<gene>
    <name evidence="12" type="ORF">SAMN04489810_3481</name>
</gene>
<dbReference type="Pfam" id="PF13614">
    <property type="entry name" value="AAA_31"/>
    <property type="match status" value="1"/>
</dbReference>
<dbReference type="SUPFAM" id="SSF52540">
    <property type="entry name" value="P-loop containing nucleoside triphosphate hydrolases"/>
    <property type="match status" value="1"/>
</dbReference>
<reference evidence="12 13" key="1">
    <citation type="submission" date="2016-10" db="EMBL/GenBank/DDBJ databases">
        <authorList>
            <person name="de Groot N.N."/>
        </authorList>
    </citation>
    <scope>NUCLEOTIDE SEQUENCE [LARGE SCALE GENOMIC DNA]</scope>
    <source>
        <strain evidence="12 13">DSM 23142</strain>
    </source>
</reference>
<dbReference type="GO" id="GO:0005886">
    <property type="term" value="C:plasma membrane"/>
    <property type="evidence" value="ECO:0007669"/>
    <property type="project" value="UniProtKB-ARBA"/>
</dbReference>
<comment type="catalytic activity">
    <reaction evidence="8">
        <text>L-tyrosyl-[protein] + ATP = O-phospho-L-tyrosyl-[protein] + ADP + H(+)</text>
        <dbReference type="Rhea" id="RHEA:10596"/>
        <dbReference type="Rhea" id="RHEA-COMP:10136"/>
        <dbReference type="Rhea" id="RHEA-COMP:20101"/>
        <dbReference type="ChEBI" id="CHEBI:15378"/>
        <dbReference type="ChEBI" id="CHEBI:30616"/>
        <dbReference type="ChEBI" id="CHEBI:46858"/>
        <dbReference type="ChEBI" id="CHEBI:61978"/>
        <dbReference type="ChEBI" id="CHEBI:456216"/>
        <dbReference type="EC" id="2.7.10.2"/>
    </reaction>
</comment>
<feature type="domain" description="AAA" evidence="11">
    <location>
        <begin position="273"/>
        <end position="428"/>
    </location>
</feature>
<keyword evidence="10" id="KW-0472">Membrane</keyword>
<dbReference type="GO" id="GO:0042802">
    <property type="term" value="F:identical protein binding"/>
    <property type="evidence" value="ECO:0007669"/>
    <property type="project" value="UniProtKB-ARBA"/>
</dbReference>
<dbReference type="InterPro" id="IPR050445">
    <property type="entry name" value="Bact_polysacc_biosynth/exp"/>
</dbReference>
<dbReference type="PANTHER" id="PTHR32309">
    <property type="entry name" value="TYROSINE-PROTEIN KINASE"/>
    <property type="match status" value="1"/>
</dbReference>
<dbReference type="AlphaFoldDB" id="A0A1G8DY24"/>
<feature type="transmembrane region" description="Helical" evidence="10">
    <location>
        <begin position="177"/>
        <end position="196"/>
    </location>
</feature>
<sequence>MELRNYLRILRAHWVGIVLFVILGVAVAFVWSLVQPRVYTADASGYVAAIRAEGANDAGSALVAENLAQAKVTSFLDLGTWRSVAEHAIDELGLTTAPEALVNRVSVTNPVGTVNIKVSASASTPEGARDLAQAWIRGMATEIADLEGGDPANATVQLVPGDSARLPSSPSSPNTRLALALGGLIGLALGIGYAVLRYTLDRRIRSADAVERETGIAVVGTIPDEKSFTADSRLLPLDGEGSSAANAKLFAVSEAMRELRTNIQFMDVDNPPRVIVVTSPLPGEGKSTTSANLAITLAASGQKVVLIDGDLRRPMVATIFHLVDGVGLTDVLANRATVEDVAQRVGRKGNLLVLGAGKLPPNPSEVLGSERMRSLLRDLSADYTVIIDAPPLLPVTDAAVLTHSADGAVVVCSVGSTTFEALGKALQNLDRAGGRALGVVLNRVPRKGRGAAYRDYRYAGDYYRAEDATADADIEVNVAGPRRSPAPALVAAPPGPVAGPAGPAPVAAPPASAGVAAAPVNEVITAVPPAPVKASAAAAAKVAPNASTPLPAGAGASVASTAGPPSTRRSRRVAS</sequence>
<evidence type="ECO:0000256" key="2">
    <source>
        <dbReference type="ARBA" id="ARBA00011903"/>
    </source>
</evidence>
<name>A0A1G8DY24_9MICO</name>
<evidence type="ECO:0000256" key="8">
    <source>
        <dbReference type="ARBA" id="ARBA00051245"/>
    </source>
</evidence>
<dbReference type="RefSeq" id="WP_091492881.1">
    <property type="nucleotide sequence ID" value="NZ_LT629692.1"/>
</dbReference>
<dbReference type="STRING" id="370764.SAMN04489810_3481"/>
<dbReference type="InterPro" id="IPR005702">
    <property type="entry name" value="Wzc-like_C"/>
</dbReference>
<dbReference type="FunFam" id="3.40.50.300:FF:000527">
    <property type="entry name" value="Tyrosine-protein kinase etk"/>
    <property type="match status" value="1"/>
</dbReference>
<dbReference type="Gene3D" id="3.40.50.300">
    <property type="entry name" value="P-loop containing nucleotide triphosphate hydrolases"/>
    <property type="match status" value="1"/>
</dbReference>
<evidence type="ECO:0000256" key="3">
    <source>
        <dbReference type="ARBA" id="ARBA00022679"/>
    </source>
</evidence>
<dbReference type="InterPro" id="IPR027417">
    <property type="entry name" value="P-loop_NTPase"/>
</dbReference>
<dbReference type="NCBIfam" id="TIGR01007">
    <property type="entry name" value="eps_fam"/>
    <property type="match status" value="1"/>
</dbReference>
<evidence type="ECO:0000259" key="11">
    <source>
        <dbReference type="Pfam" id="PF13614"/>
    </source>
</evidence>
<keyword evidence="6" id="KW-0067">ATP-binding</keyword>
<comment type="similarity">
    <text evidence="1">Belongs to the CpsD/CapB family.</text>
</comment>
<proteinExistence type="inferred from homology"/>
<keyword evidence="10" id="KW-0812">Transmembrane</keyword>
<evidence type="ECO:0000256" key="5">
    <source>
        <dbReference type="ARBA" id="ARBA00022777"/>
    </source>
</evidence>
<evidence type="ECO:0000313" key="13">
    <source>
        <dbReference type="Proteomes" id="UP000199009"/>
    </source>
</evidence>
<keyword evidence="7" id="KW-0829">Tyrosine-protein kinase</keyword>
<feature type="region of interest" description="Disordered" evidence="9">
    <location>
        <begin position="535"/>
        <end position="575"/>
    </location>
</feature>
<dbReference type="Proteomes" id="UP000199009">
    <property type="component" value="Chromosome I"/>
</dbReference>
<evidence type="ECO:0000256" key="1">
    <source>
        <dbReference type="ARBA" id="ARBA00007316"/>
    </source>
</evidence>
<keyword evidence="10" id="KW-1133">Transmembrane helix</keyword>
<dbReference type="EMBL" id="LT629692">
    <property type="protein sequence ID" value="SDH62553.1"/>
    <property type="molecule type" value="Genomic_DNA"/>
</dbReference>
<keyword evidence="4" id="KW-0547">Nucleotide-binding</keyword>
<keyword evidence="3" id="KW-0808">Transferase</keyword>
<feature type="transmembrane region" description="Helical" evidence="10">
    <location>
        <begin position="12"/>
        <end position="34"/>
    </location>
</feature>
<accession>A0A1G8DY24</accession>
<evidence type="ECO:0000256" key="4">
    <source>
        <dbReference type="ARBA" id="ARBA00022741"/>
    </source>
</evidence>
<dbReference type="CDD" id="cd05387">
    <property type="entry name" value="BY-kinase"/>
    <property type="match status" value="1"/>
</dbReference>
<dbReference type="PANTHER" id="PTHR32309:SF13">
    <property type="entry name" value="FERRIC ENTEROBACTIN TRANSPORT PROTEIN FEPE"/>
    <property type="match status" value="1"/>
</dbReference>
<dbReference type="EC" id="2.7.10.2" evidence="2"/>
<keyword evidence="13" id="KW-1185">Reference proteome</keyword>
<dbReference type="InterPro" id="IPR025669">
    <property type="entry name" value="AAA_dom"/>
</dbReference>
<evidence type="ECO:0000256" key="7">
    <source>
        <dbReference type="ARBA" id="ARBA00023137"/>
    </source>
</evidence>
<dbReference type="GO" id="GO:0004715">
    <property type="term" value="F:non-membrane spanning protein tyrosine kinase activity"/>
    <property type="evidence" value="ECO:0007669"/>
    <property type="project" value="UniProtKB-EC"/>
</dbReference>
<organism evidence="12 13">
    <name type="scientific">Microbacterium pygmaeum</name>
    <dbReference type="NCBI Taxonomy" id="370764"/>
    <lineage>
        <taxon>Bacteria</taxon>
        <taxon>Bacillati</taxon>
        <taxon>Actinomycetota</taxon>
        <taxon>Actinomycetes</taxon>
        <taxon>Micrococcales</taxon>
        <taxon>Microbacteriaceae</taxon>
        <taxon>Microbacterium</taxon>
    </lineage>
</organism>
<dbReference type="GO" id="GO:0005524">
    <property type="term" value="F:ATP binding"/>
    <property type="evidence" value="ECO:0007669"/>
    <property type="project" value="UniProtKB-KW"/>
</dbReference>
<protein>
    <recommendedName>
        <fullName evidence="2">non-specific protein-tyrosine kinase</fullName>
        <ecNumber evidence="2">2.7.10.2</ecNumber>
    </recommendedName>
</protein>
<evidence type="ECO:0000256" key="10">
    <source>
        <dbReference type="SAM" id="Phobius"/>
    </source>
</evidence>